<dbReference type="GeneID" id="36344288"/>
<dbReference type="InterPro" id="IPR009072">
    <property type="entry name" value="Histone-fold"/>
</dbReference>
<evidence type="ECO:0000313" key="3">
    <source>
        <dbReference type="Proteomes" id="UP000019149"/>
    </source>
</evidence>
<evidence type="ECO:0000313" key="2">
    <source>
        <dbReference type="EMBL" id="EUB56547.1"/>
    </source>
</evidence>
<accession>W6UEM9</accession>
<proteinExistence type="inferred from homology"/>
<dbReference type="Gene3D" id="1.10.20.10">
    <property type="entry name" value="Histone, subunit A"/>
    <property type="match status" value="1"/>
</dbReference>
<sequence length="100" mass="11713">MWKTSYAIYFYKMLHQMYPDTSISSVNDILERIAFESSRLAHYNKKLTITRRKINTAVHLLLPGKSVIHPVSESTKAVMNKCNMYRFDKKRIDVANVKCI</sequence>
<dbReference type="SMART" id="SM00427">
    <property type="entry name" value="H2B"/>
    <property type="match status" value="1"/>
</dbReference>
<dbReference type="RefSeq" id="XP_024347743.1">
    <property type="nucleotide sequence ID" value="XM_024497822.1"/>
</dbReference>
<comment type="similarity">
    <text evidence="1">Belongs to the histone H2B family.</text>
</comment>
<dbReference type="KEGG" id="egl:EGR_08573"/>
<dbReference type="GO" id="GO:0000786">
    <property type="term" value="C:nucleosome"/>
    <property type="evidence" value="ECO:0007669"/>
    <property type="project" value="InterPro"/>
</dbReference>
<dbReference type="OMA" id="NCIVCEC"/>
<gene>
    <name evidence="2" type="ORF">EGR_08573</name>
</gene>
<dbReference type="PRINTS" id="PR00621">
    <property type="entry name" value="HISTONEH2B"/>
</dbReference>
<dbReference type="Proteomes" id="UP000019149">
    <property type="component" value="Unassembled WGS sequence"/>
</dbReference>
<dbReference type="STRING" id="6210.W6UEM9"/>
<organism evidence="2 3">
    <name type="scientific">Echinococcus granulosus</name>
    <name type="common">Hydatid tapeworm</name>
    <dbReference type="NCBI Taxonomy" id="6210"/>
    <lineage>
        <taxon>Eukaryota</taxon>
        <taxon>Metazoa</taxon>
        <taxon>Spiralia</taxon>
        <taxon>Lophotrochozoa</taxon>
        <taxon>Platyhelminthes</taxon>
        <taxon>Cestoda</taxon>
        <taxon>Eucestoda</taxon>
        <taxon>Cyclophyllidea</taxon>
        <taxon>Taeniidae</taxon>
        <taxon>Echinococcus</taxon>
        <taxon>Echinococcus granulosus group</taxon>
    </lineage>
</organism>
<dbReference type="EMBL" id="APAU02000111">
    <property type="protein sequence ID" value="EUB56547.1"/>
    <property type="molecule type" value="Genomic_DNA"/>
</dbReference>
<dbReference type="PANTHER" id="PTHR23428">
    <property type="entry name" value="HISTONE H2B"/>
    <property type="match status" value="1"/>
</dbReference>
<evidence type="ECO:0000256" key="1">
    <source>
        <dbReference type="ARBA" id="ARBA00006846"/>
    </source>
</evidence>
<dbReference type="AlphaFoldDB" id="W6UEM9"/>
<dbReference type="CDD" id="cd22910">
    <property type="entry name" value="HFD_H2B"/>
    <property type="match status" value="1"/>
</dbReference>
<comment type="caution">
    <text evidence="2">The sequence shown here is derived from an EMBL/GenBank/DDBJ whole genome shotgun (WGS) entry which is preliminary data.</text>
</comment>
<dbReference type="InterPro" id="IPR000558">
    <property type="entry name" value="Histone_H2B"/>
</dbReference>
<dbReference type="CTD" id="36344288"/>
<dbReference type="GO" id="GO:0046982">
    <property type="term" value="F:protein heterodimerization activity"/>
    <property type="evidence" value="ECO:0007669"/>
    <property type="project" value="InterPro"/>
</dbReference>
<name>W6UEM9_ECHGR</name>
<protein>
    <submittedName>
        <fullName evidence="2">Histone H2B</fullName>
    </submittedName>
</protein>
<dbReference type="GO" id="GO:0003677">
    <property type="term" value="F:DNA binding"/>
    <property type="evidence" value="ECO:0007669"/>
    <property type="project" value="InterPro"/>
</dbReference>
<reference evidence="2 3" key="1">
    <citation type="journal article" date="2013" name="Nat. Genet.">
        <title>The genome of the hydatid tapeworm Echinococcus granulosus.</title>
        <authorList>
            <person name="Zheng H."/>
            <person name="Zhang W."/>
            <person name="Zhang L."/>
            <person name="Zhang Z."/>
            <person name="Li J."/>
            <person name="Lu G."/>
            <person name="Zhu Y."/>
            <person name="Wang Y."/>
            <person name="Huang Y."/>
            <person name="Liu J."/>
            <person name="Kang H."/>
            <person name="Chen J."/>
            <person name="Wang L."/>
            <person name="Chen A."/>
            <person name="Yu S."/>
            <person name="Gao Z."/>
            <person name="Jin L."/>
            <person name="Gu W."/>
            <person name="Wang Z."/>
            <person name="Zhao L."/>
            <person name="Shi B."/>
            <person name="Wen H."/>
            <person name="Lin R."/>
            <person name="Jones M.K."/>
            <person name="Brejova B."/>
            <person name="Vinar T."/>
            <person name="Zhao G."/>
            <person name="McManus D.P."/>
            <person name="Chen Z."/>
            <person name="Zhou Y."/>
            <person name="Wang S."/>
        </authorList>
    </citation>
    <scope>NUCLEOTIDE SEQUENCE [LARGE SCALE GENOMIC DNA]</scope>
</reference>
<dbReference type="GO" id="GO:0030527">
    <property type="term" value="F:structural constituent of chromatin"/>
    <property type="evidence" value="ECO:0007669"/>
    <property type="project" value="InterPro"/>
</dbReference>
<dbReference type="SUPFAM" id="SSF47113">
    <property type="entry name" value="Histone-fold"/>
    <property type="match status" value="1"/>
</dbReference>
<keyword evidence="3" id="KW-1185">Reference proteome</keyword>
<dbReference type="OrthoDB" id="10412474at2759"/>